<dbReference type="InterPro" id="IPR050281">
    <property type="entry name" value="Flavin_monoamine_oxidase"/>
</dbReference>
<evidence type="ECO:0000313" key="4">
    <source>
        <dbReference type="Proteomes" id="UP001177023"/>
    </source>
</evidence>
<protein>
    <recommendedName>
        <fullName evidence="2">Amine oxidase domain-containing protein</fullName>
    </recommendedName>
</protein>
<comment type="caution">
    <text evidence="3">The sequence shown here is derived from an EMBL/GenBank/DDBJ whole genome shotgun (WGS) entry which is preliminary data.</text>
</comment>
<dbReference type="Gene3D" id="3.90.660.10">
    <property type="match status" value="1"/>
</dbReference>
<reference evidence="3" key="1">
    <citation type="submission" date="2023-06" db="EMBL/GenBank/DDBJ databases">
        <authorList>
            <person name="Delattre M."/>
        </authorList>
    </citation>
    <scope>NUCLEOTIDE SEQUENCE</scope>
    <source>
        <strain evidence="3">AF72</strain>
    </source>
</reference>
<dbReference type="PANTHER" id="PTHR10742">
    <property type="entry name" value="FLAVIN MONOAMINE OXIDASE"/>
    <property type="match status" value="1"/>
</dbReference>
<feature type="domain" description="Amine oxidase" evidence="2">
    <location>
        <begin position="123"/>
        <end position="593"/>
    </location>
</feature>
<dbReference type="GO" id="GO:0046592">
    <property type="term" value="F:polyamine oxidase activity"/>
    <property type="evidence" value="ECO:0007669"/>
    <property type="project" value="TreeGrafter"/>
</dbReference>
<dbReference type="Gene3D" id="3.50.50.60">
    <property type="entry name" value="FAD/NAD(P)-binding domain"/>
    <property type="match status" value="1"/>
</dbReference>
<dbReference type="AlphaFoldDB" id="A0AA36C7L8"/>
<dbReference type="EMBL" id="CATQJA010000751">
    <property type="protein sequence ID" value="CAJ0563840.1"/>
    <property type="molecule type" value="Genomic_DNA"/>
</dbReference>
<dbReference type="Proteomes" id="UP001177023">
    <property type="component" value="Unassembled WGS sequence"/>
</dbReference>
<dbReference type="InterPro" id="IPR036188">
    <property type="entry name" value="FAD/NAD-bd_sf"/>
</dbReference>
<dbReference type="SUPFAM" id="SSF51905">
    <property type="entry name" value="FAD/NAD(P)-binding domain"/>
    <property type="match status" value="1"/>
</dbReference>
<dbReference type="InterPro" id="IPR002937">
    <property type="entry name" value="Amino_oxidase"/>
</dbReference>
<dbReference type="PANTHER" id="PTHR10742:SF407">
    <property type="entry name" value="AMINE OXIDASE DOMAIN-CONTAINING PROTEIN"/>
    <property type="match status" value="1"/>
</dbReference>
<accession>A0AA36C7L8</accession>
<gene>
    <name evidence="3" type="ORF">MSPICULIGERA_LOCUS2570</name>
</gene>
<name>A0AA36C7L8_9BILA</name>
<sequence>MSKDQSFKKKNHPRSQFFRTDPLGDRRLLIVGLRPGRLRTPGERCGVPEGYKLQILKNGLLVSIRPACRIDFLEAQIFATPQTTPKNGRFSGPQLLHHGLGGSHSLQSENKKNLKVAIIGGGLAGMSAARILQEKSVDYVLFEGTDRVGGRVRPTEYKNGYLQMGAEFINGKMNPMYEIATHLKIVDRYMDDEELFTDDCIYACGKSEISKKDIAEFQSFTAPLSDKFEEAGKSEVTPSVAEMFYAEYEGWLQQDEQRFARRRIFDRLAKMYQTFYENEWSAPFDQLAVLNLDRWDDFSDAFASFTLGPYGFKAILDEIKSHVNEKNIRFNSIVQNIDYSGSKVRLTIASGGEPQLFDYVIVTCPIGHLKRFSFSLFTPPLPKLKQQAIDSLGMGNMMKVFLEYETEWWPEEVGSILALPETTNNNNSISNFNYNNNKENVKPMDWKQIKELERRRKIKETLRVFQPLEWESNLLVCWLAGDGPKLISQVDDQALAELVTERLRESLVDQTIPLPKSLKRMDWYSHPLFHGSYSFITPEAAAMGDPYAIMGEPVTNAASKKPQLLFAGEATHTNLYQTTSGAYLSGQREAERICKLEGLI</sequence>
<organism evidence="3 4">
    <name type="scientific">Mesorhabditis spiculigera</name>
    <dbReference type="NCBI Taxonomy" id="96644"/>
    <lineage>
        <taxon>Eukaryota</taxon>
        <taxon>Metazoa</taxon>
        <taxon>Ecdysozoa</taxon>
        <taxon>Nematoda</taxon>
        <taxon>Chromadorea</taxon>
        <taxon>Rhabditida</taxon>
        <taxon>Rhabditina</taxon>
        <taxon>Rhabditomorpha</taxon>
        <taxon>Rhabditoidea</taxon>
        <taxon>Rhabditidae</taxon>
        <taxon>Mesorhabditinae</taxon>
        <taxon>Mesorhabditis</taxon>
    </lineage>
</organism>
<evidence type="ECO:0000259" key="2">
    <source>
        <dbReference type="Pfam" id="PF01593"/>
    </source>
</evidence>
<dbReference type="Pfam" id="PF01593">
    <property type="entry name" value="Amino_oxidase"/>
    <property type="match status" value="1"/>
</dbReference>
<proteinExistence type="predicted"/>
<evidence type="ECO:0000256" key="1">
    <source>
        <dbReference type="SAM" id="MobiDB-lite"/>
    </source>
</evidence>
<feature type="non-terminal residue" evidence="3">
    <location>
        <position position="600"/>
    </location>
</feature>
<dbReference type="SUPFAM" id="SSF54373">
    <property type="entry name" value="FAD-linked reductases, C-terminal domain"/>
    <property type="match status" value="1"/>
</dbReference>
<evidence type="ECO:0000313" key="3">
    <source>
        <dbReference type="EMBL" id="CAJ0563840.1"/>
    </source>
</evidence>
<feature type="region of interest" description="Disordered" evidence="1">
    <location>
        <begin position="1"/>
        <end position="20"/>
    </location>
</feature>
<keyword evidence="4" id="KW-1185">Reference proteome</keyword>